<dbReference type="GO" id="GO:0006979">
    <property type="term" value="P:response to oxidative stress"/>
    <property type="evidence" value="ECO:0007669"/>
    <property type="project" value="InterPro"/>
</dbReference>
<dbReference type="PROSITE" id="PS00763">
    <property type="entry name" value="GLUTATHIONE_PEROXID_2"/>
    <property type="match status" value="1"/>
</dbReference>
<dbReference type="Pfam" id="PF00255">
    <property type="entry name" value="GSHPx"/>
    <property type="match status" value="1"/>
</dbReference>
<accession>A0A838YM61</accession>
<sequence>MKNIHDITVKDAGLNEISLGDYKGKTLLIVNVASYCGLTYQYEGLQNLYDKFKNDNFEILAFPCNQFKAQEPGTNDEIKFFCTEKYNVTFPIFNKIDVNGPNEDPLFTFLKSSKRGFLGYKPIEWNFAKFLINGDGDVIKRYLPSTKPNKIEKKIAKLLA</sequence>
<dbReference type="InterPro" id="IPR029760">
    <property type="entry name" value="GPX_CS"/>
</dbReference>
<reference evidence="6 7" key="1">
    <citation type="submission" date="2020-06" db="EMBL/GenBank/DDBJ databases">
        <title>Dysbiosis in marine aquaculture revealed through microbiome analysis: reverse ecology for environmental sustainability.</title>
        <authorList>
            <person name="Haro-Moreno J.M."/>
            <person name="Coutinho F.H."/>
            <person name="Zaragoza-Solas A."/>
            <person name="Picazo A."/>
            <person name="Almagro-Moreno S."/>
            <person name="Lopez-Perez M."/>
        </authorList>
    </citation>
    <scope>NUCLEOTIDE SEQUENCE [LARGE SCALE GENOMIC DNA]</scope>
    <source>
        <strain evidence="6">MCMED-G42</strain>
    </source>
</reference>
<evidence type="ECO:0000256" key="1">
    <source>
        <dbReference type="ARBA" id="ARBA00006926"/>
    </source>
</evidence>
<comment type="similarity">
    <text evidence="1 5">Belongs to the glutathione peroxidase family.</text>
</comment>
<dbReference type="Proteomes" id="UP000585327">
    <property type="component" value="Unassembled WGS sequence"/>
</dbReference>
<dbReference type="PANTHER" id="PTHR11592">
    <property type="entry name" value="GLUTATHIONE PEROXIDASE"/>
    <property type="match status" value="1"/>
</dbReference>
<dbReference type="InterPro" id="IPR000889">
    <property type="entry name" value="Glutathione_peroxidase"/>
</dbReference>
<evidence type="ECO:0000256" key="4">
    <source>
        <dbReference type="PIRSR" id="PIRSR000303-1"/>
    </source>
</evidence>
<dbReference type="PROSITE" id="PS51355">
    <property type="entry name" value="GLUTATHIONE_PEROXID_3"/>
    <property type="match status" value="1"/>
</dbReference>
<dbReference type="FunFam" id="3.40.30.10:FF:000010">
    <property type="entry name" value="Glutathione peroxidase"/>
    <property type="match status" value="1"/>
</dbReference>
<dbReference type="PRINTS" id="PR01011">
    <property type="entry name" value="GLUTPROXDASE"/>
</dbReference>
<dbReference type="Gene3D" id="3.40.30.10">
    <property type="entry name" value="Glutaredoxin"/>
    <property type="match status" value="1"/>
</dbReference>
<dbReference type="EMBL" id="JACETM010000001">
    <property type="protein sequence ID" value="MBA4723662.1"/>
    <property type="molecule type" value="Genomic_DNA"/>
</dbReference>
<keyword evidence="3 5" id="KW-0560">Oxidoreductase</keyword>
<comment type="caution">
    <text evidence="6">The sequence shown here is derived from an EMBL/GenBank/DDBJ whole genome shotgun (WGS) entry which is preliminary data.</text>
</comment>
<proteinExistence type="inferred from homology"/>
<dbReference type="GO" id="GO:0004601">
    <property type="term" value="F:peroxidase activity"/>
    <property type="evidence" value="ECO:0007669"/>
    <property type="project" value="UniProtKB-KW"/>
</dbReference>
<evidence type="ECO:0000313" key="6">
    <source>
        <dbReference type="EMBL" id="MBA4723662.1"/>
    </source>
</evidence>
<name>A0A838YM61_9GAMM</name>
<dbReference type="PANTHER" id="PTHR11592:SF78">
    <property type="entry name" value="GLUTATHIONE PEROXIDASE"/>
    <property type="match status" value="1"/>
</dbReference>
<dbReference type="InterPro" id="IPR029759">
    <property type="entry name" value="GPX_AS"/>
</dbReference>
<dbReference type="InterPro" id="IPR036249">
    <property type="entry name" value="Thioredoxin-like_sf"/>
</dbReference>
<dbReference type="CDD" id="cd00340">
    <property type="entry name" value="GSH_Peroxidase"/>
    <property type="match status" value="1"/>
</dbReference>
<dbReference type="PROSITE" id="PS00460">
    <property type="entry name" value="GLUTATHIONE_PEROXID_1"/>
    <property type="match status" value="1"/>
</dbReference>
<feature type="active site" evidence="4">
    <location>
        <position position="36"/>
    </location>
</feature>
<dbReference type="PIRSF" id="PIRSF000303">
    <property type="entry name" value="Glutathion_perox"/>
    <property type="match status" value="1"/>
</dbReference>
<evidence type="ECO:0000256" key="2">
    <source>
        <dbReference type="ARBA" id="ARBA00022559"/>
    </source>
</evidence>
<evidence type="ECO:0000256" key="5">
    <source>
        <dbReference type="RuleBase" id="RU000499"/>
    </source>
</evidence>
<organism evidence="6 7">
    <name type="scientific">SAR86 cluster bacterium</name>
    <dbReference type="NCBI Taxonomy" id="2030880"/>
    <lineage>
        <taxon>Bacteria</taxon>
        <taxon>Pseudomonadati</taxon>
        <taxon>Pseudomonadota</taxon>
        <taxon>Gammaproteobacteria</taxon>
        <taxon>SAR86 cluster</taxon>
    </lineage>
</organism>
<keyword evidence="2 5" id="KW-0575">Peroxidase</keyword>
<dbReference type="SUPFAM" id="SSF52833">
    <property type="entry name" value="Thioredoxin-like"/>
    <property type="match status" value="1"/>
</dbReference>
<gene>
    <name evidence="6" type="ORF">H2021_00440</name>
</gene>
<evidence type="ECO:0000313" key="7">
    <source>
        <dbReference type="Proteomes" id="UP000585327"/>
    </source>
</evidence>
<evidence type="ECO:0000256" key="3">
    <source>
        <dbReference type="ARBA" id="ARBA00023002"/>
    </source>
</evidence>
<protein>
    <recommendedName>
        <fullName evidence="5">Glutathione peroxidase</fullName>
    </recommendedName>
</protein>
<dbReference type="AlphaFoldDB" id="A0A838YM61"/>